<gene>
    <name evidence="4" type="ORF">GCM10008942_29600</name>
</gene>
<evidence type="ECO:0000313" key="4">
    <source>
        <dbReference type="EMBL" id="GAA0578800.1"/>
    </source>
</evidence>
<dbReference type="InterPro" id="IPR001969">
    <property type="entry name" value="Aspartic_peptidase_AS"/>
</dbReference>
<feature type="domain" description="Peptidase A2" evidence="3">
    <location>
        <begin position="60"/>
        <end position="143"/>
    </location>
</feature>
<evidence type="ECO:0000256" key="1">
    <source>
        <dbReference type="ARBA" id="ARBA00022801"/>
    </source>
</evidence>
<dbReference type="InterPro" id="IPR001995">
    <property type="entry name" value="Peptidase_A2_cat"/>
</dbReference>
<dbReference type="RefSeq" id="WP_166936800.1">
    <property type="nucleotide sequence ID" value="NZ_BAAADD010000008.1"/>
</dbReference>
<dbReference type="SUPFAM" id="SSF50630">
    <property type="entry name" value="Acid proteases"/>
    <property type="match status" value="2"/>
</dbReference>
<keyword evidence="1" id="KW-0378">Hydrolase</keyword>
<dbReference type="PROSITE" id="PS00141">
    <property type="entry name" value="ASP_PROTEASE"/>
    <property type="match status" value="1"/>
</dbReference>
<proteinExistence type="predicted"/>
<feature type="signal peptide" evidence="2">
    <location>
        <begin position="1"/>
        <end position="28"/>
    </location>
</feature>
<sequence>MLSRIAMPRRQMIGGGLASLALTGPALAQSQPGFEPLPAQVKVRDRQLTTAVRINGKGPFHFIIDTGADCSVIAEDVAQALHLPVGRNVMVQGIIRSMQAPSVPVAELRFGSLERSNLELPVLPRSLLKADGFLGLDAIGRNRVVFDFKRRTLRVIDSLSAAWVERLGSETLIAAPGDDGHLRTMACRVDGVVTTAFIDTGAEVSAGNEALRRALAERGPGNNSDRDIELTGVTGGSRMGKVVKVDSILFGNLEFSGCEIAAADLDVFRIWNLADEPALLIGLNFLREFQTVTIDYGRKEFRLKLASAAAWVSRKHG</sequence>
<dbReference type="EMBL" id="BAAADD010000008">
    <property type="protein sequence ID" value="GAA0578800.1"/>
    <property type="molecule type" value="Genomic_DNA"/>
</dbReference>
<evidence type="ECO:0000259" key="3">
    <source>
        <dbReference type="PROSITE" id="PS50175"/>
    </source>
</evidence>
<name>A0ABP3PZ33_9PROT</name>
<evidence type="ECO:0000256" key="2">
    <source>
        <dbReference type="SAM" id="SignalP"/>
    </source>
</evidence>
<dbReference type="Proteomes" id="UP001499951">
    <property type="component" value="Unassembled WGS sequence"/>
</dbReference>
<evidence type="ECO:0000313" key="5">
    <source>
        <dbReference type="Proteomes" id="UP001499951"/>
    </source>
</evidence>
<dbReference type="CDD" id="cd05483">
    <property type="entry name" value="retropepsin_like_bacteria"/>
    <property type="match status" value="1"/>
</dbReference>
<keyword evidence="5" id="KW-1185">Reference proteome</keyword>
<organism evidence="4 5">
    <name type="scientific">Rhizomicrobium electricum</name>
    <dbReference type="NCBI Taxonomy" id="480070"/>
    <lineage>
        <taxon>Bacteria</taxon>
        <taxon>Pseudomonadati</taxon>
        <taxon>Pseudomonadota</taxon>
        <taxon>Alphaproteobacteria</taxon>
        <taxon>Micropepsales</taxon>
        <taxon>Micropepsaceae</taxon>
        <taxon>Rhizomicrobium</taxon>
    </lineage>
</organism>
<dbReference type="Pfam" id="PF13650">
    <property type="entry name" value="Asp_protease_2"/>
    <property type="match status" value="2"/>
</dbReference>
<dbReference type="PROSITE" id="PS50175">
    <property type="entry name" value="ASP_PROT_RETROV"/>
    <property type="match status" value="1"/>
</dbReference>
<dbReference type="Gene3D" id="2.40.70.10">
    <property type="entry name" value="Acid Proteases"/>
    <property type="match status" value="2"/>
</dbReference>
<dbReference type="InterPro" id="IPR034122">
    <property type="entry name" value="Retropepsin-like_bacterial"/>
</dbReference>
<comment type="caution">
    <text evidence="4">The sequence shown here is derived from an EMBL/GenBank/DDBJ whole genome shotgun (WGS) entry which is preliminary data.</text>
</comment>
<protein>
    <submittedName>
        <fullName evidence="4">Retropepsin-like aspartic protease</fullName>
    </submittedName>
</protein>
<reference evidence="5" key="1">
    <citation type="journal article" date="2019" name="Int. J. Syst. Evol. Microbiol.">
        <title>The Global Catalogue of Microorganisms (GCM) 10K type strain sequencing project: providing services to taxonomists for standard genome sequencing and annotation.</title>
        <authorList>
            <consortium name="The Broad Institute Genomics Platform"/>
            <consortium name="The Broad Institute Genome Sequencing Center for Infectious Disease"/>
            <person name="Wu L."/>
            <person name="Ma J."/>
        </authorList>
    </citation>
    <scope>NUCLEOTIDE SEQUENCE [LARGE SCALE GENOMIC DNA]</scope>
    <source>
        <strain evidence="5">JCM 15089</strain>
    </source>
</reference>
<accession>A0ABP3PZ33</accession>
<dbReference type="InterPro" id="IPR021109">
    <property type="entry name" value="Peptidase_aspartic_dom_sf"/>
</dbReference>
<feature type="chain" id="PRO_5046610780" evidence="2">
    <location>
        <begin position="29"/>
        <end position="317"/>
    </location>
</feature>
<keyword evidence="2" id="KW-0732">Signal</keyword>